<evidence type="ECO:0000256" key="2">
    <source>
        <dbReference type="ARBA" id="ARBA00006742"/>
    </source>
</evidence>
<evidence type="ECO:0000256" key="7">
    <source>
        <dbReference type="ARBA" id="ARBA00022989"/>
    </source>
</evidence>
<feature type="compositionally biased region" description="Low complexity" evidence="10">
    <location>
        <begin position="133"/>
        <end position="142"/>
    </location>
</feature>
<evidence type="ECO:0000313" key="12">
    <source>
        <dbReference type="EMBL" id="PDQ36115.1"/>
    </source>
</evidence>
<keyword evidence="6" id="KW-0653">Protein transport</keyword>
<dbReference type="GO" id="GO:0005886">
    <property type="term" value="C:plasma membrane"/>
    <property type="evidence" value="ECO:0007669"/>
    <property type="project" value="UniProtKB-SubCell"/>
</dbReference>
<gene>
    <name evidence="12" type="ORF">B5766_02980</name>
</gene>
<evidence type="ECO:0000313" key="13">
    <source>
        <dbReference type="Proteomes" id="UP000219994"/>
    </source>
</evidence>
<dbReference type="AlphaFoldDB" id="A0A2A6FT96"/>
<evidence type="ECO:0000256" key="3">
    <source>
        <dbReference type="ARBA" id="ARBA00022448"/>
    </source>
</evidence>
<protein>
    <submittedName>
        <fullName evidence="12">Preprotein translocase subunit YajC</fullName>
    </submittedName>
</protein>
<evidence type="ECO:0000256" key="5">
    <source>
        <dbReference type="ARBA" id="ARBA00022692"/>
    </source>
</evidence>
<keyword evidence="9 11" id="KW-0472">Membrane</keyword>
<dbReference type="PANTHER" id="PTHR33909:SF1">
    <property type="entry name" value="SEC TRANSLOCON ACCESSORY COMPLEX SUBUNIT YAJC"/>
    <property type="match status" value="1"/>
</dbReference>
<comment type="similarity">
    <text evidence="2">Belongs to the YajC family.</text>
</comment>
<dbReference type="EMBL" id="NAEP01000023">
    <property type="protein sequence ID" value="PDQ36115.1"/>
    <property type="molecule type" value="Genomic_DNA"/>
</dbReference>
<comment type="caution">
    <text evidence="12">The sequence shown here is derived from an EMBL/GenBank/DDBJ whole genome shotgun (WGS) entry which is preliminary data.</text>
</comment>
<dbReference type="SMART" id="SM01323">
    <property type="entry name" value="YajC"/>
    <property type="match status" value="1"/>
</dbReference>
<dbReference type="Pfam" id="PF02699">
    <property type="entry name" value="YajC"/>
    <property type="match status" value="1"/>
</dbReference>
<keyword evidence="5 11" id="KW-0812">Transmembrane</keyword>
<evidence type="ECO:0000256" key="9">
    <source>
        <dbReference type="ARBA" id="ARBA00023136"/>
    </source>
</evidence>
<evidence type="ECO:0000256" key="1">
    <source>
        <dbReference type="ARBA" id="ARBA00004162"/>
    </source>
</evidence>
<evidence type="ECO:0000256" key="11">
    <source>
        <dbReference type="SAM" id="Phobius"/>
    </source>
</evidence>
<comment type="subcellular location">
    <subcellularLocation>
        <location evidence="1">Cell membrane</location>
        <topology evidence="1">Single-pass membrane protein</topology>
    </subcellularLocation>
</comment>
<evidence type="ECO:0000256" key="10">
    <source>
        <dbReference type="SAM" id="MobiDB-lite"/>
    </source>
</evidence>
<keyword evidence="8" id="KW-0811">Translocation</keyword>
<sequence>MDFMTIILVVLLGVMIIFMFRSSRKRQAEAAKLQEQVVTGAQVMTSNGIFGTILDIDEETKKVLLETTPGTVLTVHRQTITRVDEPTADDDADEESASETEPGEPEFGVRVADSVDNSEAEDSGAVDSAVGTAKPARSAKAAKATDEK</sequence>
<keyword evidence="7 11" id="KW-1133">Transmembrane helix</keyword>
<organism evidence="12 13">
    <name type="scientific">Candidatus Lumbricidiphila eiseniae</name>
    <dbReference type="NCBI Taxonomy" id="1969409"/>
    <lineage>
        <taxon>Bacteria</taxon>
        <taxon>Bacillati</taxon>
        <taxon>Actinomycetota</taxon>
        <taxon>Actinomycetes</taxon>
        <taxon>Micrococcales</taxon>
        <taxon>Microbacteriaceae</taxon>
        <taxon>Candidatus Lumbricidiphila</taxon>
    </lineage>
</organism>
<evidence type="ECO:0000256" key="4">
    <source>
        <dbReference type="ARBA" id="ARBA00022475"/>
    </source>
</evidence>
<dbReference type="Proteomes" id="UP000219994">
    <property type="component" value="Unassembled WGS sequence"/>
</dbReference>
<evidence type="ECO:0000256" key="8">
    <source>
        <dbReference type="ARBA" id="ARBA00023010"/>
    </source>
</evidence>
<dbReference type="PANTHER" id="PTHR33909">
    <property type="entry name" value="SEC TRANSLOCON ACCESSORY COMPLEX SUBUNIT YAJC"/>
    <property type="match status" value="1"/>
</dbReference>
<accession>A0A2A6FT96</accession>
<dbReference type="InterPro" id="IPR003849">
    <property type="entry name" value="Preprotein_translocase_YajC"/>
</dbReference>
<keyword evidence="4" id="KW-1003">Cell membrane</keyword>
<dbReference type="NCBIfam" id="TIGR00739">
    <property type="entry name" value="yajC"/>
    <property type="match status" value="1"/>
</dbReference>
<feature type="region of interest" description="Disordered" evidence="10">
    <location>
        <begin position="78"/>
        <end position="148"/>
    </location>
</feature>
<evidence type="ECO:0000256" key="6">
    <source>
        <dbReference type="ARBA" id="ARBA00022927"/>
    </source>
</evidence>
<feature type="compositionally biased region" description="Acidic residues" evidence="10">
    <location>
        <begin position="86"/>
        <end position="104"/>
    </location>
</feature>
<feature type="transmembrane region" description="Helical" evidence="11">
    <location>
        <begin position="6"/>
        <end position="23"/>
    </location>
</feature>
<keyword evidence="3" id="KW-0813">Transport</keyword>
<name>A0A2A6FT96_9MICO</name>
<reference evidence="13" key="1">
    <citation type="submission" date="2017-03" db="EMBL/GenBank/DDBJ databases">
        <authorList>
            <person name="Lund M.B."/>
        </authorList>
    </citation>
    <scope>NUCLEOTIDE SEQUENCE [LARGE SCALE GENOMIC DNA]</scope>
</reference>
<dbReference type="GO" id="GO:0015031">
    <property type="term" value="P:protein transport"/>
    <property type="evidence" value="ECO:0007669"/>
    <property type="project" value="UniProtKB-KW"/>
</dbReference>
<proteinExistence type="inferred from homology"/>